<reference evidence="12 13" key="1">
    <citation type="submission" date="2016-06" db="EMBL/GenBank/DDBJ databases">
        <authorList>
            <person name="Olsen C.W."/>
            <person name="Carey S."/>
            <person name="Hinshaw L."/>
            <person name="Karasin A.I."/>
        </authorList>
    </citation>
    <scope>NUCLEOTIDE SEQUENCE [LARGE SCALE GENOMIC DNA]</scope>
    <source>
        <strain evidence="12 13">LZ-22</strain>
    </source>
</reference>
<dbReference type="AlphaFoldDB" id="A0A1G6GH12"/>
<dbReference type="RefSeq" id="WP_092607773.1">
    <property type="nucleotide sequence ID" value="NZ_FMYF01000003.1"/>
</dbReference>
<protein>
    <submittedName>
        <fullName evidence="12">D-methionine transport system ATP-binding protein</fullName>
    </submittedName>
</protein>
<dbReference type="GO" id="GO:0005886">
    <property type="term" value="C:plasma membrane"/>
    <property type="evidence" value="ECO:0007669"/>
    <property type="project" value="UniProtKB-ARBA"/>
</dbReference>
<evidence type="ECO:0000259" key="11">
    <source>
        <dbReference type="PROSITE" id="PS50893"/>
    </source>
</evidence>
<dbReference type="SUPFAM" id="SSF52540">
    <property type="entry name" value="P-loop containing nucleoside triphosphate hydrolases"/>
    <property type="match status" value="1"/>
</dbReference>
<dbReference type="GO" id="GO:0006865">
    <property type="term" value="P:amino acid transport"/>
    <property type="evidence" value="ECO:0007669"/>
    <property type="project" value="UniProtKB-KW"/>
</dbReference>
<feature type="domain" description="ABC transporter" evidence="11">
    <location>
        <begin position="2"/>
        <end position="242"/>
    </location>
</feature>
<dbReference type="Gene3D" id="3.40.50.300">
    <property type="entry name" value="P-loop containing nucleotide triphosphate hydrolases"/>
    <property type="match status" value="1"/>
</dbReference>
<evidence type="ECO:0000256" key="4">
    <source>
        <dbReference type="ARBA" id="ARBA00022741"/>
    </source>
</evidence>
<keyword evidence="6" id="KW-1278">Translocase</keyword>
<evidence type="ECO:0000256" key="1">
    <source>
        <dbReference type="ARBA" id="ARBA00005417"/>
    </source>
</evidence>
<keyword evidence="7" id="KW-0029">Amino-acid transport</keyword>
<evidence type="ECO:0000256" key="2">
    <source>
        <dbReference type="ARBA" id="ARBA00022448"/>
    </source>
</evidence>
<sequence>MIEFDHLAKTYTSQKHGDVQALTDVTLSVPDGAIQGIVGPSGAGKSTLLRCLNLLEQPTGGRIVLNGDDLTTLSSADLRAARRRIGTVFQHFELLHSRTVADNIGLPLELAGTERKEREARIAELVELVGLQGREHSFPSQLSGGQQQRVGIARALAARPDVLLCDEPTSALDPATTSQILDLLVHVNRSVGVTIVLITHELGVVRRICTHAALLDRGRIVESGSVVDLVTDAGSALGQLIAPIPAALAGRPGVALITALDEAADQPWLSELARTFGLDISVVAGGVEQIGERHVGKLAVDFGADVDRARIEAYFADHPQVHLAWLDRLHAPATDIEEELA</sequence>
<evidence type="ECO:0000313" key="12">
    <source>
        <dbReference type="EMBL" id="SDB81179.1"/>
    </source>
</evidence>
<keyword evidence="2" id="KW-0813">Transport</keyword>
<dbReference type="PANTHER" id="PTHR43166:SF30">
    <property type="entry name" value="METHIONINE IMPORT ATP-BINDING PROTEIN METN"/>
    <property type="match status" value="1"/>
</dbReference>
<keyword evidence="5 12" id="KW-0067">ATP-binding</keyword>
<dbReference type="CDD" id="cd03258">
    <property type="entry name" value="ABC_MetN_methionine_transporter"/>
    <property type="match status" value="1"/>
</dbReference>
<dbReference type="GO" id="GO:0005524">
    <property type="term" value="F:ATP binding"/>
    <property type="evidence" value="ECO:0007669"/>
    <property type="project" value="UniProtKB-KW"/>
</dbReference>
<dbReference type="Gene3D" id="3.30.70.260">
    <property type="match status" value="1"/>
</dbReference>
<dbReference type="Proteomes" id="UP000199086">
    <property type="component" value="Unassembled WGS sequence"/>
</dbReference>
<accession>A0A1G6GH12</accession>
<dbReference type="EMBL" id="FMYF01000003">
    <property type="protein sequence ID" value="SDB81179.1"/>
    <property type="molecule type" value="Genomic_DNA"/>
</dbReference>
<dbReference type="STRING" id="1577474.GA0111570_103228"/>
<evidence type="ECO:0000256" key="7">
    <source>
        <dbReference type="ARBA" id="ARBA00022970"/>
    </source>
</evidence>
<dbReference type="InterPro" id="IPR041701">
    <property type="entry name" value="MetN_ABC"/>
</dbReference>
<dbReference type="PROSITE" id="PS00211">
    <property type="entry name" value="ABC_TRANSPORTER_1"/>
    <property type="match status" value="1"/>
</dbReference>
<keyword evidence="3" id="KW-1003">Cell membrane</keyword>
<comment type="subunit">
    <text evidence="10">Homodimer. Forms a membrane-associated complex with FtsX.</text>
</comment>
<dbReference type="InterPro" id="IPR050086">
    <property type="entry name" value="MetN_ABC_transporter-like"/>
</dbReference>
<dbReference type="InterPro" id="IPR045865">
    <property type="entry name" value="ACT-like_dom_sf"/>
</dbReference>
<comment type="function">
    <text evidence="9">Part of the ABC transporter FtsEX involved in cellular division. Has ATPase activity.</text>
</comment>
<comment type="similarity">
    <text evidence="1">Belongs to the ABC transporter superfamily.</text>
</comment>
<evidence type="ECO:0000256" key="8">
    <source>
        <dbReference type="ARBA" id="ARBA00023136"/>
    </source>
</evidence>
<gene>
    <name evidence="12" type="ORF">GA0111570_103228</name>
</gene>
<name>A0A1G6GH12_9ACTN</name>
<dbReference type="GO" id="GO:0016887">
    <property type="term" value="F:ATP hydrolysis activity"/>
    <property type="evidence" value="ECO:0007669"/>
    <property type="project" value="InterPro"/>
</dbReference>
<evidence type="ECO:0000256" key="6">
    <source>
        <dbReference type="ARBA" id="ARBA00022967"/>
    </source>
</evidence>
<evidence type="ECO:0000313" key="13">
    <source>
        <dbReference type="Proteomes" id="UP000199086"/>
    </source>
</evidence>
<dbReference type="InterPro" id="IPR018449">
    <property type="entry name" value="NIL_domain"/>
</dbReference>
<dbReference type="PANTHER" id="PTHR43166">
    <property type="entry name" value="AMINO ACID IMPORT ATP-BINDING PROTEIN"/>
    <property type="match status" value="1"/>
</dbReference>
<dbReference type="InterPro" id="IPR003593">
    <property type="entry name" value="AAA+_ATPase"/>
</dbReference>
<keyword evidence="8" id="KW-0472">Membrane</keyword>
<dbReference type="PROSITE" id="PS50893">
    <property type="entry name" value="ABC_TRANSPORTER_2"/>
    <property type="match status" value="1"/>
</dbReference>
<evidence type="ECO:0000256" key="10">
    <source>
        <dbReference type="ARBA" id="ARBA00063837"/>
    </source>
</evidence>
<dbReference type="SUPFAM" id="SSF55021">
    <property type="entry name" value="ACT-like"/>
    <property type="match status" value="1"/>
</dbReference>
<keyword evidence="13" id="KW-1185">Reference proteome</keyword>
<evidence type="ECO:0000256" key="3">
    <source>
        <dbReference type="ARBA" id="ARBA00022475"/>
    </source>
</evidence>
<proteinExistence type="inferred from homology"/>
<dbReference type="InterPro" id="IPR017871">
    <property type="entry name" value="ABC_transporter-like_CS"/>
</dbReference>
<evidence type="ECO:0000256" key="5">
    <source>
        <dbReference type="ARBA" id="ARBA00022840"/>
    </source>
</evidence>
<dbReference type="SMART" id="SM00382">
    <property type="entry name" value="AAA"/>
    <property type="match status" value="1"/>
</dbReference>
<dbReference type="InterPro" id="IPR027417">
    <property type="entry name" value="P-loop_NTPase"/>
</dbReference>
<evidence type="ECO:0000256" key="9">
    <source>
        <dbReference type="ARBA" id="ARBA00054718"/>
    </source>
</evidence>
<dbReference type="Pfam" id="PF00005">
    <property type="entry name" value="ABC_tran"/>
    <property type="match status" value="1"/>
</dbReference>
<dbReference type="FunFam" id="3.40.50.300:FF:000056">
    <property type="entry name" value="Cell division ATP-binding protein FtsE"/>
    <property type="match status" value="1"/>
</dbReference>
<organism evidence="12 13">
    <name type="scientific">Raineyella antarctica</name>
    <dbReference type="NCBI Taxonomy" id="1577474"/>
    <lineage>
        <taxon>Bacteria</taxon>
        <taxon>Bacillati</taxon>
        <taxon>Actinomycetota</taxon>
        <taxon>Actinomycetes</taxon>
        <taxon>Propionibacteriales</taxon>
        <taxon>Propionibacteriaceae</taxon>
        <taxon>Raineyella</taxon>
    </lineage>
</organism>
<keyword evidence="4" id="KW-0547">Nucleotide-binding</keyword>
<dbReference type="SMART" id="SM00930">
    <property type="entry name" value="NIL"/>
    <property type="match status" value="1"/>
</dbReference>
<dbReference type="OrthoDB" id="4283894at2"/>
<dbReference type="Pfam" id="PF09383">
    <property type="entry name" value="NIL"/>
    <property type="match status" value="1"/>
</dbReference>
<dbReference type="InterPro" id="IPR003439">
    <property type="entry name" value="ABC_transporter-like_ATP-bd"/>
</dbReference>